<dbReference type="AlphaFoldDB" id="A0A2H1K033"/>
<dbReference type="CDD" id="cd06193">
    <property type="entry name" value="siderophore_interacting"/>
    <property type="match status" value="1"/>
</dbReference>
<dbReference type="Pfam" id="PF08021">
    <property type="entry name" value="FAD_binding_9"/>
    <property type="match status" value="1"/>
</dbReference>
<protein>
    <submittedName>
        <fullName evidence="3">NADPH-dependent ferric siderophore reductase, contains FAD-binding and SIP domains</fullName>
    </submittedName>
</protein>
<dbReference type="Pfam" id="PF04954">
    <property type="entry name" value="SIP"/>
    <property type="match status" value="1"/>
</dbReference>
<dbReference type="Gene3D" id="3.40.50.80">
    <property type="entry name" value="Nucleotide-binding domain of ferredoxin-NADP reductase (FNR) module"/>
    <property type="match status" value="1"/>
</dbReference>
<dbReference type="Gene3D" id="2.40.30.10">
    <property type="entry name" value="Translation factors"/>
    <property type="match status" value="1"/>
</dbReference>
<dbReference type="GO" id="GO:0016491">
    <property type="term" value="F:oxidoreductase activity"/>
    <property type="evidence" value="ECO:0007669"/>
    <property type="project" value="InterPro"/>
</dbReference>
<name>A0A2H1K033_BREAU</name>
<dbReference type="InterPro" id="IPR017927">
    <property type="entry name" value="FAD-bd_FR_type"/>
</dbReference>
<dbReference type="Proteomes" id="UP000234289">
    <property type="component" value="Unassembled WGS sequence"/>
</dbReference>
<dbReference type="InterPro" id="IPR039261">
    <property type="entry name" value="FNR_nucleotide-bd"/>
</dbReference>
<dbReference type="EMBL" id="FXYZ01000013">
    <property type="protein sequence ID" value="SMX92904.1"/>
    <property type="molecule type" value="Genomic_DNA"/>
</dbReference>
<evidence type="ECO:0000313" key="3">
    <source>
        <dbReference type="EMBL" id="SMX92904.1"/>
    </source>
</evidence>
<dbReference type="InterPro" id="IPR039374">
    <property type="entry name" value="SIP_fam"/>
</dbReference>
<proteinExistence type="predicted"/>
<evidence type="ECO:0000313" key="2">
    <source>
        <dbReference type="EMBL" id="SMX80449.1"/>
    </source>
</evidence>
<dbReference type="PANTHER" id="PTHR30157">
    <property type="entry name" value="FERRIC REDUCTASE, NADPH-DEPENDENT"/>
    <property type="match status" value="1"/>
</dbReference>
<dbReference type="SUPFAM" id="SSF63380">
    <property type="entry name" value="Riboflavin synthase domain-like"/>
    <property type="match status" value="1"/>
</dbReference>
<dbReference type="Proteomes" id="UP000234327">
    <property type="component" value="Unassembled WGS sequence"/>
</dbReference>
<evidence type="ECO:0000313" key="4">
    <source>
        <dbReference type="Proteomes" id="UP000234289"/>
    </source>
</evidence>
<evidence type="ECO:0000313" key="5">
    <source>
        <dbReference type="Proteomes" id="UP000234327"/>
    </source>
</evidence>
<evidence type="ECO:0000259" key="1">
    <source>
        <dbReference type="PROSITE" id="PS51384"/>
    </source>
</evidence>
<gene>
    <name evidence="2" type="ORF">BAUR920_01574</name>
    <name evidence="3" type="ORF">BAURA63_02797</name>
</gene>
<sequence length="269" mass="29201">MLMTNIRIDHDASALYQAEVLGRRQVSPNIMRVTLGGADLAGFEFLGFDHWCRLALPVHGGQQLGRLPAAFNLTGYLKYLRLPKGTRPVIRNYTFRQFRAAARDGPEVDIDFVVHGDEGVAGPWARTVESGAPVAFIDQGRGFAPVPADRTLLVADESALPAVAGILRDLPRETTGHALIEVLDEADIQSAQAPAGMDVRWLVRGAGQSPGAWVLPALEDLEFPVGQPYVFAAGESALVTGARRHLVKARAVPKRNITFVGYWKEGRSS</sequence>
<dbReference type="InterPro" id="IPR017938">
    <property type="entry name" value="Riboflavin_synthase-like_b-brl"/>
</dbReference>
<dbReference type="InterPro" id="IPR013113">
    <property type="entry name" value="SIP_FAD-bd"/>
</dbReference>
<dbReference type="InterPro" id="IPR007037">
    <property type="entry name" value="SIP_rossman_dom"/>
</dbReference>
<accession>A0A2H1K033</accession>
<reference evidence="4" key="1">
    <citation type="submission" date="2017-03" db="EMBL/GenBank/DDBJ databases">
        <authorList>
            <person name="Monnet C."/>
        </authorList>
    </citation>
    <scope>NUCLEOTIDE SEQUENCE [LARGE SCALE GENOMIC DNA]</scope>
    <source>
        <strain evidence="4">CNRZ 920</strain>
    </source>
</reference>
<organism evidence="3 5">
    <name type="scientific">Brevibacterium aurantiacum</name>
    <dbReference type="NCBI Taxonomy" id="273384"/>
    <lineage>
        <taxon>Bacteria</taxon>
        <taxon>Bacillati</taxon>
        <taxon>Actinomycetota</taxon>
        <taxon>Actinomycetes</taxon>
        <taxon>Micrococcales</taxon>
        <taxon>Brevibacteriaceae</taxon>
        <taxon>Brevibacterium</taxon>
    </lineage>
</organism>
<dbReference type="PANTHER" id="PTHR30157:SF0">
    <property type="entry name" value="NADPH-DEPENDENT FERRIC-CHELATE REDUCTASE"/>
    <property type="match status" value="1"/>
</dbReference>
<reference evidence="3 5" key="2">
    <citation type="submission" date="2017-03" db="EMBL/GenBank/DDBJ databases">
        <authorList>
            <person name="Afonso C.L."/>
            <person name="Miller P.J."/>
            <person name="Scott M.A."/>
            <person name="Spackman E."/>
            <person name="Goraichik I."/>
            <person name="Dimitrov K.M."/>
            <person name="Suarez D.L."/>
            <person name="Swayne D.E."/>
        </authorList>
    </citation>
    <scope>NUCLEOTIDE SEQUENCE [LARGE SCALE GENOMIC DNA]</scope>
    <source>
        <strain evidence="3">6</strain>
        <strain evidence="5">6(3)</strain>
        <strain evidence="2">CNRZ 920</strain>
    </source>
</reference>
<feature type="domain" description="FAD-binding FR-type" evidence="1">
    <location>
        <begin position="13"/>
        <end position="147"/>
    </location>
</feature>
<dbReference type="PROSITE" id="PS51384">
    <property type="entry name" value="FAD_FR"/>
    <property type="match status" value="1"/>
</dbReference>
<dbReference type="EMBL" id="FXZG01000007">
    <property type="protein sequence ID" value="SMX80449.1"/>
    <property type="molecule type" value="Genomic_DNA"/>
</dbReference>
<dbReference type="RefSeq" id="WP_226833643.1">
    <property type="nucleotide sequence ID" value="NZ_FXYZ01000013.1"/>
</dbReference>